<dbReference type="CDD" id="cd03230">
    <property type="entry name" value="ABC_DR_subfamily_A"/>
    <property type="match status" value="1"/>
</dbReference>
<dbReference type="PROSITE" id="PS50893">
    <property type="entry name" value="ABC_TRANSPORTER_2"/>
    <property type="match status" value="1"/>
</dbReference>
<dbReference type="Gene3D" id="3.40.50.300">
    <property type="entry name" value="P-loop containing nucleotide triphosphate hydrolases"/>
    <property type="match status" value="1"/>
</dbReference>
<dbReference type="Pfam" id="PF00005">
    <property type="entry name" value="ABC_tran"/>
    <property type="match status" value="1"/>
</dbReference>
<keyword evidence="4" id="KW-0067">ATP-binding</keyword>
<keyword evidence="7" id="KW-1185">Reference proteome</keyword>
<dbReference type="PANTHER" id="PTHR43335">
    <property type="entry name" value="ABC TRANSPORTER, ATP-BINDING PROTEIN"/>
    <property type="match status" value="1"/>
</dbReference>
<organism evidence="6 7">
    <name type="scientific">Roseiterribacter gracilis</name>
    <dbReference type="NCBI Taxonomy" id="2812848"/>
    <lineage>
        <taxon>Bacteria</taxon>
        <taxon>Pseudomonadati</taxon>
        <taxon>Pseudomonadota</taxon>
        <taxon>Alphaproteobacteria</taxon>
        <taxon>Rhodospirillales</taxon>
        <taxon>Roseiterribacteraceae</taxon>
        <taxon>Roseiterribacter</taxon>
    </lineage>
</organism>
<dbReference type="SMART" id="SM00382">
    <property type="entry name" value="AAA"/>
    <property type="match status" value="1"/>
</dbReference>
<dbReference type="EMBL" id="BOPV01000001">
    <property type="protein sequence ID" value="GIL39499.1"/>
    <property type="molecule type" value="Genomic_DNA"/>
</dbReference>
<accession>A0A8S8XCT8</accession>
<keyword evidence="2" id="KW-0813">Transport</keyword>
<gene>
    <name evidence="6" type="ORF">TMPK1_17360</name>
</gene>
<keyword evidence="3" id="KW-0547">Nucleotide-binding</keyword>
<evidence type="ECO:0000313" key="7">
    <source>
        <dbReference type="Proteomes" id="UP000681075"/>
    </source>
</evidence>
<dbReference type="InterPro" id="IPR003439">
    <property type="entry name" value="ABC_transporter-like_ATP-bd"/>
</dbReference>
<comment type="similarity">
    <text evidence="1">Belongs to the ABC transporter superfamily.</text>
</comment>
<dbReference type="GO" id="GO:0005524">
    <property type="term" value="F:ATP binding"/>
    <property type="evidence" value="ECO:0007669"/>
    <property type="project" value="UniProtKB-KW"/>
</dbReference>
<evidence type="ECO:0000259" key="5">
    <source>
        <dbReference type="PROSITE" id="PS50893"/>
    </source>
</evidence>
<protein>
    <submittedName>
        <fullName evidence="6">ABC transporter</fullName>
    </submittedName>
</protein>
<evidence type="ECO:0000313" key="6">
    <source>
        <dbReference type="EMBL" id="GIL39499.1"/>
    </source>
</evidence>
<dbReference type="SUPFAM" id="SSF52540">
    <property type="entry name" value="P-loop containing nucleoside triphosphate hydrolases"/>
    <property type="match status" value="1"/>
</dbReference>
<dbReference type="RefSeq" id="WP_420242602.1">
    <property type="nucleotide sequence ID" value="NZ_BOPV01000001.1"/>
</dbReference>
<evidence type="ECO:0000256" key="1">
    <source>
        <dbReference type="ARBA" id="ARBA00005417"/>
    </source>
</evidence>
<reference evidence="6" key="1">
    <citation type="submission" date="2021-02" db="EMBL/GenBank/DDBJ databases">
        <title>Genome sequence of Rhodospirillales sp. strain TMPK1 isolated from soil.</title>
        <authorList>
            <person name="Nakai R."/>
            <person name="Kusada H."/>
            <person name="Tamaki H."/>
        </authorList>
    </citation>
    <scope>NUCLEOTIDE SEQUENCE</scope>
    <source>
        <strain evidence="6">TMPK1</strain>
    </source>
</reference>
<dbReference type="InterPro" id="IPR003593">
    <property type="entry name" value="AAA+_ATPase"/>
</dbReference>
<feature type="domain" description="ABC transporter" evidence="5">
    <location>
        <begin position="2"/>
        <end position="232"/>
    </location>
</feature>
<dbReference type="AlphaFoldDB" id="A0A8S8XCT8"/>
<dbReference type="InterPro" id="IPR027417">
    <property type="entry name" value="P-loop_NTPase"/>
</dbReference>
<dbReference type="PANTHER" id="PTHR43335:SF2">
    <property type="entry name" value="ABC TRANSPORTER, ATP-BINDING PROTEIN"/>
    <property type="match status" value="1"/>
</dbReference>
<sequence>MIRVRDLVFDYPGHRALDGLSFNIDAGSVVALVGPNGAGKTTLMRCIAALDTPGGGNIQVDGIDALEAPRELHRRIGFLQDFFGLYEDLSVRQCLTYQAMARGVARAERDDRVQATAQRLGLVPWLDKRAGTLSRGWRQRLGIAQALVHEPAVVLLDEPAAGLDPAARRELSDLLVQIAREGTTLIVSSHILTELADYSTHVLILAGGQLVSNEKIDQAIRAARRVMRLRLTRPDPNVENLLRDLNPVAVDALQFEFTLDGGDEAASALLTKLVTAGVPVAELGAVEADLERLYLERVRGTT</sequence>
<dbReference type="Proteomes" id="UP000681075">
    <property type="component" value="Unassembled WGS sequence"/>
</dbReference>
<evidence type="ECO:0000256" key="3">
    <source>
        <dbReference type="ARBA" id="ARBA00022741"/>
    </source>
</evidence>
<evidence type="ECO:0000256" key="4">
    <source>
        <dbReference type="ARBA" id="ARBA00022840"/>
    </source>
</evidence>
<name>A0A8S8XCT8_9PROT</name>
<comment type="caution">
    <text evidence="6">The sequence shown here is derived from an EMBL/GenBank/DDBJ whole genome shotgun (WGS) entry which is preliminary data.</text>
</comment>
<proteinExistence type="inferred from homology"/>
<dbReference type="GO" id="GO:0016887">
    <property type="term" value="F:ATP hydrolysis activity"/>
    <property type="evidence" value="ECO:0007669"/>
    <property type="project" value="InterPro"/>
</dbReference>
<evidence type="ECO:0000256" key="2">
    <source>
        <dbReference type="ARBA" id="ARBA00022448"/>
    </source>
</evidence>